<dbReference type="InterPro" id="IPR002104">
    <property type="entry name" value="Integrase_catalytic"/>
</dbReference>
<organism evidence="7 8">
    <name type="scientific">Nesterenkonia alkaliphila</name>
    <dbReference type="NCBI Taxonomy" id="1463631"/>
    <lineage>
        <taxon>Bacteria</taxon>
        <taxon>Bacillati</taxon>
        <taxon>Actinomycetota</taxon>
        <taxon>Actinomycetes</taxon>
        <taxon>Micrococcales</taxon>
        <taxon>Micrococcaceae</taxon>
        <taxon>Nesterenkonia</taxon>
    </lineage>
</organism>
<dbReference type="Pfam" id="PF00589">
    <property type="entry name" value="Phage_integrase"/>
    <property type="match status" value="1"/>
</dbReference>
<dbReference type="PROSITE" id="PS51898">
    <property type="entry name" value="TYR_RECOMBINASE"/>
    <property type="match status" value="1"/>
</dbReference>
<comment type="similarity">
    <text evidence="1">Belongs to the 'phage' integrase family.</text>
</comment>
<dbReference type="PANTHER" id="PTHR30349:SF41">
    <property type="entry name" value="INTEGRASE_RECOMBINASE PROTEIN MJ0367-RELATED"/>
    <property type="match status" value="1"/>
</dbReference>
<dbReference type="InterPro" id="IPR011010">
    <property type="entry name" value="DNA_brk_join_enz"/>
</dbReference>
<protein>
    <submittedName>
        <fullName evidence="7">Tyrosine-type recombinase/integrase</fullName>
    </submittedName>
</protein>
<dbReference type="OrthoDB" id="3698359at2"/>
<dbReference type="GO" id="GO:0015074">
    <property type="term" value="P:DNA integration"/>
    <property type="evidence" value="ECO:0007669"/>
    <property type="project" value="InterPro"/>
</dbReference>
<name>A0A7K1UFD6_9MICC</name>
<sequence length="372" mass="42923">MGGGLVVEIPGAAPLELVSGVVHLDEERAVFEAMLTGWGRQQRSRLLSEDTVTARVRLLRRFTEFAGSFPWQWTPGDVEDFTVSLMTGTQRLAPSTIRGYHLTLRMFGDFLLDARYGWVAQCEERFDAIPSQVCRDFNTVAHLAEYEGRPQRRPFTYDELQHLFDFLDTRVVQVQRSGRKGAWAAMRDAQMVKTCYAYGLRRRELCTLDLPDLRPNPKMRQWDTYGAVHVRFGKAGRGKVPRRRTVLTAPEFDWVVAGMRQWVEEVRPILGRDRVEALWLTERGQRISVKSMDHRFAWLREQAGLDSDLTLHCLRHSYVTHLIEFGYPERFVTEQVGHSYASTTAIYTSVSNDFKNKTLQAALARVYQEEQQ</sequence>
<dbReference type="PANTHER" id="PTHR30349">
    <property type="entry name" value="PHAGE INTEGRASE-RELATED"/>
    <property type="match status" value="1"/>
</dbReference>
<evidence type="ECO:0000256" key="2">
    <source>
        <dbReference type="ARBA" id="ARBA00023125"/>
    </source>
</evidence>
<evidence type="ECO:0000313" key="7">
    <source>
        <dbReference type="EMBL" id="MVT25086.1"/>
    </source>
</evidence>
<dbReference type="GO" id="GO:0003677">
    <property type="term" value="F:DNA binding"/>
    <property type="evidence" value="ECO:0007669"/>
    <property type="project" value="UniProtKB-UniRule"/>
</dbReference>
<feature type="domain" description="Core-binding (CB)" evidence="6">
    <location>
        <begin position="29"/>
        <end position="112"/>
    </location>
</feature>
<keyword evidence="2 4" id="KW-0238">DNA-binding</keyword>
<dbReference type="PROSITE" id="PS51900">
    <property type="entry name" value="CB"/>
    <property type="match status" value="1"/>
</dbReference>
<evidence type="ECO:0000313" key="8">
    <source>
        <dbReference type="Proteomes" id="UP000460157"/>
    </source>
</evidence>
<evidence type="ECO:0000256" key="4">
    <source>
        <dbReference type="PROSITE-ProRule" id="PRU01248"/>
    </source>
</evidence>
<reference evidence="7 8" key="1">
    <citation type="submission" date="2019-12" db="EMBL/GenBank/DDBJ databases">
        <title>Nesterenkonia muleiensis sp. nov., a novel actinobacterium isolated from sap of Populus euphratica.</title>
        <authorList>
            <person name="Wang R."/>
        </authorList>
    </citation>
    <scope>NUCLEOTIDE SEQUENCE [LARGE SCALE GENOMIC DNA]</scope>
    <source>
        <strain evidence="7 8">F10</strain>
    </source>
</reference>
<dbReference type="InterPro" id="IPR050090">
    <property type="entry name" value="Tyrosine_recombinase_XerCD"/>
</dbReference>
<dbReference type="Gene3D" id="1.10.443.10">
    <property type="entry name" value="Intergrase catalytic core"/>
    <property type="match status" value="1"/>
</dbReference>
<dbReference type="InterPro" id="IPR013762">
    <property type="entry name" value="Integrase-like_cat_sf"/>
</dbReference>
<dbReference type="InterPro" id="IPR044068">
    <property type="entry name" value="CB"/>
</dbReference>
<dbReference type="SUPFAM" id="SSF56349">
    <property type="entry name" value="DNA breaking-rejoining enzymes"/>
    <property type="match status" value="1"/>
</dbReference>
<dbReference type="AlphaFoldDB" id="A0A7K1UFD6"/>
<evidence type="ECO:0000259" key="5">
    <source>
        <dbReference type="PROSITE" id="PS51898"/>
    </source>
</evidence>
<gene>
    <name evidence="7" type="ORF">GNZ21_01685</name>
</gene>
<accession>A0A7K1UFD6</accession>
<proteinExistence type="inferred from homology"/>
<evidence type="ECO:0000256" key="3">
    <source>
        <dbReference type="ARBA" id="ARBA00023172"/>
    </source>
</evidence>
<evidence type="ECO:0000259" key="6">
    <source>
        <dbReference type="PROSITE" id="PS51900"/>
    </source>
</evidence>
<feature type="domain" description="Tyr recombinase" evidence="5">
    <location>
        <begin position="150"/>
        <end position="360"/>
    </location>
</feature>
<dbReference type="EMBL" id="WRPM01000011">
    <property type="protein sequence ID" value="MVT25086.1"/>
    <property type="molecule type" value="Genomic_DNA"/>
</dbReference>
<comment type="caution">
    <text evidence="7">The sequence shown here is derived from an EMBL/GenBank/DDBJ whole genome shotgun (WGS) entry which is preliminary data.</text>
</comment>
<dbReference type="Proteomes" id="UP000460157">
    <property type="component" value="Unassembled WGS sequence"/>
</dbReference>
<dbReference type="GO" id="GO:0006310">
    <property type="term" value="P:DNA recombination"/>
    <property type="evidence" value="ECO:0007669"/>
    <property type="project" value="UniProtKB-KW"/>
</dbReference>
<keyword evidence="3" id="KW-0233">DNA recombination</keyword>
<keyword evidence="8" id="KW-1185">Reference proteome</keyword>
<evidence type="ECO:0000256" key="1">
    <source>
        <dbReference type="ARBA" id="ARBA00008857"/>
    </source>
</evidence>